<evidence type="ECO:0000256" key="7">
    <source>
        <dbReference type="ARBA" id="ARBA00024284"/>
    </source>
</evidence>
<evidence type="ECO:0000256" key="3">
    <source>
        <dbReference type="ARBA" id="ARBA00013133"/>
    </source>
</evidence>
<comment type="catalytic activity">
    <reaction evidence="7">
        <text>L-cysteine + O2 = 3-sulfino-L-alanine + H(+)</text>
        <dbReference type="Rhea" id="RHEA:20441"/>
        <dbReference type="ChEBI" id="CHEBI:15378"/>
        <dbReference type="ChEBI" id="CHEBI:15379"/>
        <dbReference type="ChEBI" id="CHEBI:35235"/>
        <dbReference type="ChEBI" id="CHEBI:61085"/>
        <dbReference type="EC" id="1.13.11.20"/>
    </reaction>
    <physiologicalReaction direction="left-to-right" evidence="7">
        <dbReference type="Rhea" id="RHEA:20442"/>
    </physiologicalReaction>
</comment>
<name>A0A2R6QVM7_ACTCC</name>
<accession>A0A2R6QVM7</accession>
<gene>
    <name evidence="8" type="ORF">CEY00_Acc13301</name>
</gene>
<comment type="similarity">
    <text evidence="2">Belongs to the cysteine dioxygenase family.</text>
</comment>
<keyword evidence="5" id="KW-0560">Oxidoreductase</keyword>
<dbReference type="InterPro" id="IPR014710">
    <property type="entry name" value="RmlC-like_jellyroll"/>
</dbReference>
<comment type="cofactor">
    <cofactor evidence="1">
        <name>Fe(2+)</name>
        <dbReference type="ChEBI" id="CHEBI:29033"/>
    </cofactor>
</comment>
<reference evidence="8 9" key="1">
    <citation type="submission" date="2017-07" db="EMBL/GenBank/DDBJ databases">
        <title>An improved, manually edited Actinidia chinensis var. chinensis (kiwifruit) genome highlights the challenges associated with draft genomes and gene prediction in plants.</title>
        <authorList>
            <person name="Pilkington S."/>
            <person name="Crowhurst R."/>
            <person name="Hilario E."/>
            <person name="Nardozza S."/>
            <person name="Fraser L."/>
            <person name="Peng Y."/>
            <person name="Gunaseelan K."/>
            <person name="Simpson R."/>
            <person name="Tahir J."/>
            <person name="Deroles S."/>
            <person name="Templeton K."/>
            <person name="Luo Z."/>
            <person name="Davy M."/>
            <person name="Cheng C."/>
            <person name="Mcneilage M."/>
            <person name="Scaglione D."/>
            <person name="Liu Y."/>
            <person name="Zhang Q."/>
            <person name="Datson P."/>
            <person name="De Silva N."/>
            <person name="Gardiner S."/>
            <person name="Bassett H."/>
            <person name="Chagne D."/>
            <person name="Mccallum J."/>
            <person name="Dzierzon H."/>
            <person name="Deng C."/>
            <person name="Wang Y.-Y."/>
            <person name="Barron N."/>
            <person name="Manako K."/>
            <person name="Bowen J."/>
            <person name="Foster T."/>
            <person name="Erridge Z."/>
            <person name="Tiffin H."/>
            <person name="Waite C."/>
            <person name="Davies K."/>
            <person name="Grierson E."/>
            <person name="Laing W."/>
            <person name="Kirk R."/>
            <person name="Chen X."/>
            <person name="Wood M."/>
            <person name="Montefiori M."/>
            <person name="Brummell D."/>
            <person name="Schwinn K."/>
            <person name="Catanach A."/>
            <person name="Fullerton C."/>
            <person name="Li D."/>
            <person name="Meiyalaghan S."/>
            <person name="Nieuwenhuizen N."/>
            <person name="Read N."/>
            <person name="Prakash R."/>
            <person name="Hunter D."/>
            <person name="Zhang H."/>
            <person name="Mckenzie M."/>
            <person name="Knabel M."/>
            <person name="Harris A."/>
            <person name="Allan A."/>
            <person name="Chen A."/>
            <person name="Janssen B."/>
            <person name="Plunkett B."/>
            <person name="Dwamena C."/>
            <person name="Voogd C."/>
            <person name="Leif D."/>
            <person name="Lafferty D."/>
            <person name="Souleyre E."/>
            <person name="Varkonyi-Gasic E."/>
            <person name="Gambi F."/>
            <person name="Hanley J."/>
            <person name="Yao J.-L."/>
            <person name="Cheung J."/>
            <person name="David K."/>
            <person name="Warren B."/>
            <person name="Marsh K."/>
            <person name="Snowden K."/>
            <person name="Lin-Wang K."/>
            <person name="Brian L."/>
            <person name="Martinez-Sanchez M."/>
            <person name="Wang M."/>
            <person name="Ileperuma N."/>
            <person name="Macnee N."/>
            <person name="Campin R."/>
            <person name="Mcatee P."/>
            <person name="Drummond R."/>
            <person name="Espley R."/>
            <person name="Ireland H."/>
            <person name="Wu R."/>
            <person name="Atkinson R."/>
            <person name="Karunairetnam S."/>
            <person name="Bulley S."/>
            <person name="Chunkath S."/>
            <person name="Hanley Z."/>
            <person name="Storey R."/>
            <person name="Thrimawithana A."/>
            <person name="Thomson S."/>
            <person name="David C."/>
            <person name="Testolin R."/>
        </authorList>
    </citation>
    <scope>NUCLEOTIDE SEQUENCE [LARGE SCALE GENOMIC DNA]</scope>
    <source>
        <strain evidence="9">cv. Red5</strain>
        <tissue evidence="8">Young leaf</tissue>
    </source>
</reference>
<proteinExistence type="inferred from homology"/>
<dbReference type="OrthoDB" id="271433at2759"/>
<evidence type="ECO:0000256" key="6">
    <source>
        <dbReference type="ARBA" id="ARBA00023004"/>
    </source>
</evidence>
<dbReference type="PANTHER" id="PTHR22966">
    <property type="entry name" value="2-AMINOETHANETHIOL DIOXYGENASE"/>
    <property type="match status" value="1"/>
</dbReference>
<protein>
    <recommendedName>
        <fullName evidence="3">cysteine dioxygenase</fullName>
        <ecNumber evidence="3">1.13.11.20</ecNumber>
    </recommendedName>
</protein>
<comment type="caution">
    <text evidence="8">The sequence shown here is derived from an EMBL/GenBank/DDBJ whole genome shotgun (WGS) entry which is preliminary data.</text>
</comment>
<sequence length="283" mass="31230">MTIEAGLMEKSRDMNGHVHKIIRKKQFKKRANRQPPVAAAAAAAVPVELQRLFESCRDVFRGPGTVPSPGDVQTLCHILDGMISEDVGLSRDLQFFKTKHHAKGNPRVSYTTIYKCENFSLCLFFLPATAVIPLHNHPGMTVFSKLLRGTMHIKSYDLADPVNSVNTGLPSQPRLARMKADDVFTAPCDTSVLYPTSGGNIHAFTAITPCAVLDVIGPPYSKADGRDCSYYKDTPYTALSNGETTVTKEEGESYSWLEEIEMPRDSEMDVIEYLGPQVIETSS</sequence>
<evidence type="ECO:0000256" key="2">
    <source>
        <dbReference type="ARBA" id="ARBA00006622"/>
    </source>
</evidence>
<keyword evidence="6" id="KW-0408">Iron</keyword>
<dbReference type="Gene3D" id="2.60.120.10">
    <property type="entry name" value="Jelly Rolls"/>
    <property type="match status" value="1"/>
</dbReference>
<dbReference type="InterPro" id="IPR012864">
    <property type="entry name" value="PCO/ADO"/>
</dbReference>
<evidence type="ECO:0000313" key="8">
    <source>
        <dbReference type="EMBL" id="PSS15808.1"/>
    </source>
</evidence>
<keyword evidence="4" id="KW-0479">Metal-binding</keyword>
<dbReference type="GO" id="GO:0046872">
    <property type="term" value="F:metal ion binding"/>
    <property type="evidence" value="ECO:0007669"/>
    <property type="project" value="UniProtKB-KW"/>
</dbReference>
<dbReference type="EC" id="1.13.11.20" evidence="3"/>
<dbReference type="Proteomes" id="UP000241394">
    <property type="component" value="Chromosome LG12"/>
</dbReference>
<dbReference type="OMA" id="PENSKMD"/>
<dbReference type="SUPFAM" id="SSF51182">
    <property type="entry name" value="RmlC-like cupins"/>
    <property type="match status" value="1"/>
</dbReference>
<evidence type="ECO:0000256" key="4">
    <source>
        <dbReference type="ARBA" id="ARBA00022723"/>
    </source>
</evidence>
<dbReference type="Gramene" id="PSS15808">
    <property type="protein sequence ID" value="PSS15808"/>
    <property type="gene ID" value="CEY00_Acc13301"/>
</dbReference>
<evidence type="ECO:0000256" key="1">
    <source>
        <dbReference type="ARBA" id="ARBA00001954"/>
    </source>
</evidence>
<dbReference type="CDD" id="cd20289">
    <property type="entry name" value="cupin_ADO"/>
    <property type="match status" value="1"/>
</dbReference>
<organism evidence="8 9">
    <name type="scientific">Actinidia chinensis var. chinensis</name>
    <name type="common">Chinese soft-hair kiwi</name>
    <dbReference type="NCBI Taxonomy" id="1590841"/>
    <lineage>
        <taxon>Eukaryota</taxon>
        <taxon>Viridiplantae</taxon>
        <taxon>Streptophyta</taxon>
        <taxon>Embryophyta</taxon>
        <taxon>Tracheophyta</taxon>
        <taxon>Spermatophyta</taxon>
        <taxon>Magnoliopsida</taxon>
        <taxon>eudicotyledons</taxon>
        <taxon>Gunneridae</taxon>
        <taxon>Pentapetalae</taxon>
        <taxon>asterids</taxon>
        <taxon>Ericales</taxon>
        <taxon>Actinidiaceae</taxon>
        <taxon>Actinidia</taxon>
    </lineage>
</organism>
<dbReference type="EMBL" id="NKQK01000012">
    <property type="protein sequence ID" value="PSS15808.1"/>
    <property type="molecule type" value="Genomic_DNA"/>
</dbReference>
<dbReference type="PANTHER" id="PTHR22966:SF63">
    <property type="entry name" value="CYSTEINE DIOXYGENASE"/>
    <property type="match status" value="1"/>
</dbReference>
<evidence type="ECO:0000313" key="9">
    <source>
        <dbReference type="Proteomes" id="UP000241394"/>
    </source>
</evidence>
<dbReference type="GO" id="GO:0070483">
    <property type="term" value="P:detection of hypoxia"/>
    <property type="evidence" value="ECO:0007669"/>
    <property type="project" value="UniProtKB-ARBA"/>
</dbReference>
<dbReference type="Pfam" id="PF07847">
    <property type="entry name" value="PCO_ADO"/>
    <property type="match status" value="1"/>
</dbReference>
<keyword evidence="9" id="KW-1185">Reference proteome</keyword>
<dbReference type="GO" id="GO:0017172">
    <property type="term" value="F:cysteine dioxygenase activity"/>
    <property type="evidence" value="ECO:0007669"/>
    <property type="project" value="UniProtKB-EC"/>
</dbReference>
<dbReference type="InParanoid" id="A0A2R6QVM7"/>
<dbReference type="AlphaFoldDB" id="A0A2R6QVM7"/>
<dbReference type="STRING" id="1590841.A0A2R6QVM7"/>
<reference evidence="9" key="2">
    <citation type="journal article" date="2018" name="BMC Genomics">
        <title>A manually annotated Actinidia chinensis var. chinensis (kiwifruit) genome highlights the challenges associated with draft genomes and gene prediction in plants.</title>
        <authorList>
            <person name="Pilkington S.M."/>
            <person name="Crowhurst R."/>
            <person name="Hilario E."/>
            <person name="Nardozza S."/>
            <person name="Fraser L."/>
            <person name="Peng Y."/>
            <person name="Gunaseelan K."/>
            <person name="Simpson R."/>
            <person name="Tahir J."/>
            <person name="Deroles S.C."/>
            <person name="Templeton K."/>
            <person name="Luo Z."/>
            <person name="Davy M."/>
            <person name="Cheng C."/>
            <person name="McNeilage M."/>
            <person name="Scaglione D."/>
            <person name="Liu Y."/>
            <person name="Zhang Q."/>
            <person name="Datson P."/>
            <person name="De Silva N."/>
            <person name="Gardiner S.E."/>
            <person name="Bassett H."/>
            <person name="Chagne D."/>
            <person name="McCallum J."/>
            <person name="Dzierzon H."/>
            <person name="Deng C."/>
            <person name="Wang Y.Y."/>
            <person name="Barron L."/>
            <person name="Manako K."/>
            <person name="Bowen J."/>
            <person name="Foster T.M."/>
            <person name="Erridge Z.A."/>
            <person name="Tiffin H."/>
            <person name="Waite C.N."/>
            <person name="Davies K.M."/>
            <person name="Grierson E.P."/>
            <person name="Laing W.A."/>
            <person name="Kirk R."/>
            <person name="Chen X."/>
            <person name="Wood M."/>
            <person name="Montefiori M."/>
            <person name="Brummell D.A."/>
            <person name="Schwinn K.E."/>
            <person name="Catanach A."/>
            <person name="Fullerton C."/>
            <person name="Li D."/>
            <person name="Meiyalaghan S."/>
            <person name="Nieuwenhuizen N."/>
            <person name="Read N."/>
            <person name="Prakash R."/>
            <person name="Hunter D."/>
            <person name="Zhang H."/>
            <person name="McKenzie M."/>
            <person name="Knabel M."/>
            <person name="Harris A."/>
            <person name="Allan A.C."/>
            <person name="Gleave A."/>
            <person name="Chen A."/>
            <person name="Janssen B.J."/>
            <person name="Plunkett B."/>
            <person name="Ampomah-Dwamena C."/>
            <person name="Voogd C."/>
            <person name="Leif D."/>
            <person name="Lafferty D."/>
            <person name="Souleyre E.J.F."/>
            <person name="Varkonyi-Gasic E."/>
            <person name="Gambi F."/>
            <person name="Hanley J."/>
            <person name="Yao J.L."/>
            <person name="Cheung J."/>
            <person name="David K.M."/>
            <person name="Warren B."/>
            <person name="Marsh K."/>
            <person name="Snowden K.C."/>
            <person name="Lin-Wang K."/>
            <person name="Brian L."/>
            <person name="Martinez-Sanchez M."/>
            <person name="Wang M."/>
            <person name="Ileperuma N."/>
            <person name="Macnee N."/>
            <person name="Campin R."/>
            <person name="McAtee P."/>
            <person name="Drummond R.S.M."/>
            <person name="Espley R.V."/>
            <person name="Ireland H.S."/>
            <person name="Wu R."/>
            <person name="Atkinson R.G."/>
            <person name="Karunairetnam S."/>
            <person name="Bulley S."/>
            <person name="Chunkath S."/>
            <person name="Hanley Z."/>
            <person name="Storey R."/>
            <person name="Thrimawithana A.H."/>
            <person name="Thomson S."/>
            <person name="David C."/>
            <person name="Testolin R."/>
            <person name="Huang H."/>
            <person name="Hellens R.P."/>
            <person name="Schaffer R.J."/>
        </authorList>
    </citation>
    <scope>NUCLEOTIDE SEQUENCE [LARGE SCALE GENOMIC DNA]</scope>
    <source>
        <strain evidence="9">cv. Red5</strain>
    </source>
</reference>
<evidence type="ECO:0000256" key="5">
    <source>
        <dbReference type="ARBA" id="ARBA00023002"/>
    </source>
</evidence>
<dbReference type="InterPro" id="IPR011051">
    <property type="entry name" value="RmlC_Cupin_sf"/>
</dbReference>